<dbReference type="GO" id="GO:0005886">
    <property type="term" value="C:plasma membrane"/>
    <property type="evidence" value="ECO:0007669"/>
    <property type="project" value="UniProtKB-SubCell"/>
</dbReference>
<dbReference type="Proteomes" id="UP000008366">
    <property type="component" value="Unassembled WGS sequence"/>
</dbReference>
<dbReference type="PANTHER" id="PTHR36838:SF3">
    <property type="entry name" value="TRANSPORTER AUXIN EFFLUX CARRIER EC FAMILY"/>
    <property type="match status" value="1"/>
</dbReference>
<dbReference type="eggNOG" id="COG0679">
    <property type="taxonomic scope" value="Bacteria"/>
</dbReference>
<feature type="transmembrane region" description="Helical" evidence="8">
    <location>
        <begin position="6"/>
        <end position="22"/>
    </location>
</feature>
<dbReference type="AlphaFoldDB" id="K6VJH4"/>
<dbReference type="InterPro" id="IPR004776">
    <property type="entry name" value="Mem_transp_PIN-like"/>
</dbReference>
<feature type="transmembrane region" description="Helical" evidence="8">
    <location>
        <begin position="300"/>
        <end position="321"/>
    </location>
</feature>
<keyword evidence="6 8" id="KW-1133">Transmembrane helix</keyword>
<organism evidence="9 10">
    <name type="scientific">Kineosphaera limosa NBRC 100340</name>
    <dbReference type="NCBI Taxonomy" id="1184609"/>
    <lineage>
        <taxon>Bacteria</taxon>
        <taxon>Bacillati</taxon>
        <taxon>Actinomycetota</taxon>
        <taxon>Actinomycetes</taxon>
        <taxon>Micrococcales</taxon>
        <taxon>Dermatophilaceae</taxon>
        <taxon>Kineosphaera</taxon>
    </lineage>
</organism>
<dbReference type="EMBL" id="BAHD01000035">
    <property type="protein sequence ID" value="GAB96363.1"/>
    <property type="molecule type" value="Genomic_DNA"/>
</dbReference>
<reference evidence="9 10" key="1">
    <citation type="submission" date="2012-08" db="EMBL/GenBank/DDBJ databases">
        <title>Whole genome shotgun sequence of Kineosphaera limosa NBRC 100340.</title>
        <authorList>
            <person name="Yoshida I."/>
            <person name="Isaki S."/>
            <person name="Hosoyama A."/>
            <person name="Tsuchikane K."/>
            <person name="Katsumata H."/>
            <person name="Ando Y."/>
            <person name="Ohji S."/>
            <person name="Hamada M."/>
            <person name="Tamura T."/>
            <person name="Yamazoe A."/>
            <person name="Yamazaki S."/>
            <person name="Fujita N."/>
        </authorList>
    </citation>
    <scope>NUCLEOTIDE SEQUENCE [LARGE SCALE GENOMIC DNA]</scope>
    <source>
        <strain evidence="9 10">NBRC 100340</strain>
    </source>
</reference>
<feature type="transmembrane region" description="Helical" evidence="8">
    <location>
        <begin position="237"/>
        <end position="257"/>
    </location>
</feature>
<evidence type="ECO:0000256" key="8">
    <source>
        <dbReference type="SAM" id="Phobius"/>
    </source>
</evidence>
<evidence type="ECO:0000256" key="3">
    <source>
        <dbReference type="ARBA" id="ARBA00022448"/>
    </source>
</evidence>
<protein>
    <submittedName>
        <fullName evidence="9">Putative AEC family transporter</fullName>
    </submittedName>
</protein>
<feature type="transmembrane region" description="Helical" evidence="8">
    <location>
        <begin position="130"/>
        <end position="149"/>
    </location>
</feature>
<evidence type="ECO:0000256" key="2">
    <source>
        <dbReference type="ARBA" id="ARBA00010145"/>
    </source>
</evidence>
<feature type="transmembrane region" description="Helical" evidence="8">
    <location>
        <begin position="96"/>
        <end position="118"/>
    </location>
</feature>
<proteinExistence type="inferred from homology"/>
<dbReference type="Gene3D" id="1.20.1530.20">
    <property type="match status" value="1"/>
</dbReference>
<evidence type="ECO:0000256" key="1">
    <source>
        <dbReference type="ARBA" id="ARBA00004651"/>
    </source>
</evidence>
<dbReference type="GO" id="GO:0055085">
    <property type="term" value="P:transmembrane transport"/>
    <property type="evidence" value="ECO:0007669"/>
    <property type="project" value="InterPro"/>
</dbReference>
<evidence type="ECO:0000313" key="9">
    <source>
        <dbReference type="EMBL" id="GAB96363.1"/>
    </source>
</evidence>
<dbReference type="STRING" id="1184609.KILIM_035_00520"/>
<dbReference type="OrthoDB" id="3435874at2"/>
<feature type="transmembrane region" description="Helical" evidence="8">
    <location>
        <begin position="64"/>
        <end position="84"/>
    </location>
</feature>
<evidence type="ECO:0000313" key="10">
    <source>
        <dbReference type="Proteomes" id="UP000008366"/>
    </source>
</evidence>
<keyword evidence="7 8" id="KW-0472">Membrane</keyword>
<comment type="similarity">
    <text evidence="2">Belongs to the auxin efflux carrier (TC 2.A.69) family.</text>
</comment>
<feature type="transmembrane region" description="Helical" evidence="8">
    <location>
        <begin position="194"/>
        <end position="216"/>
    </location>
</feature>
<gene>
    <name evidence="9" type="ORF">KILIM_035_00520</name>
</gene>
<accession>K6VJH4</accession>
<feature type="transmembrane region" description="Helical" evidence="8">
    <location>
        <begin position="29"/>
        <end position="52"/>
    </location>
</feature>
<name>K6VJH4_9MICO</name>
<dbReference type="Pfam" id="PF03547">
    <property type="entry name" value="Mem_trans"/>
    <property type="match status" value="1"/>
</dbReference>
<keyword evidence="3" id="KW-0813">Transport</keyword>
<keyword evidence="5 8" id="KW-0812">Transmembrane</keyword>
<evidence type="ECO:0000256" key="5">
    <source>
        <dbReference type="ARBA" id="ARBA00022692"/>
    </source>
</evidence>
<comment type="caution">
    <text evidence="9">The sequence shown here is derived from an EMBL/GenBank/DDBJ whole genome shotgun (WGS) entry which is preliminary data.</text>
</comment>
<evidence type="ECO:0000256" key="4">
    <source>
        <dbReference type="ARBA" id="ARBA00022475"/>
    </source>
</evidence>
<keyword evidence="4" id="KW-1003">Cell membrane</keyword>
<dbReference type="RefSeq" id="WP_006592895.1">
    <property type="nucleotide sequence ID" value="NZ_BAHD01000035.1"/>
</dbReference>
<dbReference type="InterPro" id="IPR038770">
    <property type="entry name" value="Na+/solute_symporter_sf"/>
</dbReference>
<dbReference type="PANTHER" id="PTHR36838">
    <property type="entry name" value="AUXIN EFFLUX CARRIER FAMILY PROTEIN"/>
    <property type="match status" value="1"/>
</dbReference>
<evidence type="ECO:0000256" key="7">
    <source>
        <dbReference type="ARBA" id="ARBA00023136"/>
    </source>
</evidence>
<feature type="transmembrane region" description="Helical" evidence="8">
    <location>
        <begin position="269"/>
        <end position="288"/>
    </location>
</feature>
<evidence type="ECO:0000256" key="6">
    <source>
        <dbReference type="ARBA" id="ARBA00022989"/>
    </source>
</evidence>
<keyword evidence="10" id="KW-1185">Reference proteome</keyword>
<sequence length="323" mass="32941">MLAILSVTFPFFALIGIGYLAARTGALPVAAVPGLNVFVLYFALTAMLYQLGAATPIRQLLDPAVLGLWLVAGLAVLAIAAATARRSGRGWLDSAFGGLIAALPNSGFMGVPLLLALVGQEAAGPISASLLVDIVLIQSIAIALAHFGDRGSSSLTTQVIASLGRVVRNPLPWAIMLGALAGWAQVSLPAPVDAVVTMLAAAATPVALFTIGAVLARERGGSTPGRVRTGVRAFGDAYWLAGLKLFVHPLLVWVLGLGMQAVGIALSPTAHLVLILTAALPAAANVAVLAERYGANSARVARVILISTVLSYLTFTAAAALSS</sequence>
<comment type="subcellular location">
    <subcellularLocation>
        <location evidence="1">Cell membrane</location>
        <topology evidence="1">Multi-pass membrane protein</topology>
    </subcellularLocation>
</comment>